<evidence type="ECO:0000259" key="2">
    <source>
        <dbReference type="Pfam" id="PF13201"/>
    </source>
</evidence>
<protein>
    <submittedName>
        <fullName evidence="4">Lipoprotein</fullName>
    </submittedName>
</protein>
<reference evidence="3 6" key="2">
    <citation type="submission" date="2018-08" db="EMBL/GenBank/DDBJ databases">
        <title>A genome reference for cultivated species of the human gut microbiota.</title>
        <authorList>
            <person name="Zou Y."/>
            <person name="Xue W."/>
            <person name="Luo G."/>
        </authorList>
    </citation>
    <scope>NUCLEOTIDE SEQUENCE [LARGE SCALE GENOMIC DNA]</scope>
    <source>
        <strain evidence="3 6">AM26-26AC</strain>
    </source>
</reference>
<reference evidence="4 5" key="1">
    <citation type="submission" date="2018-06" db="EMBL/GenBank/DDBJ databases">
        <authorList>
            <consortium name="Pathogen Informatics"/>
            <person name="Doyle S."/>
        </authorList>
    </citation>
    <scope>NUCLEOTIDE SEQUENCE [LARGE SCALE GENOMIC DNA]</scope>
    <source>
        <strain evidence="4 5">NCTC11155</strain>
    </source>
</reference>
<dbReference type="Proteomes" id="UP000283538">
    <property type="component" value="Unassembled WGS sequence"/>
</dbReference>
<feature type="domain" description="Putative carbohydrate metabolism" evidence="2">
    <location>
        <begin position="306"/>
        <end position="538"/>
    </location>
</feature>
<dbReference type="InterPro" id="IPR025112">
    <property type="entry name" value="PCMD"/>
</dbReference>
<organism evidence="4 5">
    <name type="scientific">Bacteroides eggerthii</name>
    <dbReference type="NCBI Taxonomy" id="28111"/>
    <lineage>
        <taxon>Bacteria</taxon>
        <taxon>Pseudomonadati</taxon>
        <taxon>Bacteroidota</taxon>
        <taxon>Bacteroidia</taxon>
        <taxon>Bacteroidales</taxon>
        <taxon>Bacteroidaceae</taxon>
        <taxon>Bacteroides</taxon>
    </lineage>
</organism>
<dbReference type="Pfam" id="PF13201">
    <property type="entry name" value="PCMD"/>
    <property type="match status" value="1"/>
</dbReference>
<dbReference type="InterPro" id="IPR038653">
    <property type="entry name" value="Put_CMD_sf"/>
</dbReference>
<name>A0A380ZCB2_9BACE</name>
<accession>A0A380ZCB2</accession>
<feature type="chain" id="PRO_5033786928" evidence="1">
    <location>
        <begin position="24"/>
        <end position="542"/>
    </location>
</feature>
<keyword evidence="4" id="KW-0449">Lipoprotein</keyword>
<evidence type="ECO:0000313" key="4">
    <source>
        <dbReference type="EMBL" id="SUV44110.1"/>
    </source>
</evidence>
<evidence type="ECO:0000313" key="6">
    <source>
        <dbReference type="Proteomes" id="UP000283538"/>
    </source>
</evidence>
<evidence type="ECO:0000256" key="1">
    <source>
        <dbReference type="SAM" id="SignalP"/>
    </source>
</evidence>
<keyword evidence="1" id="KW-0732">Signal</keyword>
<sequence>MHQKVYIQIRLGCFLLMAAFLSACIENDVPYPYIKLFVTGTEIDGQIGSAVISNDDRTVTVNLEDTVNMKKVRVKSISVTEGGRCSLPDDTIIDLSNPYPLTLSLYQDYQWTLKANQTIERRFTVEHQVGAATFDEKEHFASVNISTKGSLKDIRLTDLKLGPTGSTVNMSSGIPYLEWQQMGNYAKANVVVNFRDFIVMEEWTLYVFQVETNVVTKSADGWVNVAWLYGEGVEGMENGFELKEKDAEEWQPVDASYITANGGSFTARVPHLKAGTSYVCRAYSGEDKGEEIEFTTGTAVELPNGSFDEWHKVNKVWEPWAEGGNPIWDSGNDGATTLGESITVPTSDTWSGAPAGGQAAQLGSKFVGLGGVGKFAAGNLFIGEYVRTDGTNGILSFGKEFTARPTKLKGYYKYATAPITYLPSKSNTDDYNRFLPYKDKPDTCAIYIALGDWDKPVEIRTNPRDRKLFDKNDPHVIAYAEFNSGTSVDSYTPLELTLQYKSTSRVPTHLIVVCSASKYGDYFTGGAGATLTIDEFSLEYDY</sequence>
<dbReference type="EMBL" id="QSLA01000003">
    <property type="protein sequence ID" value="RHF11034.1"/>
    <property type="molecule type" value="Genomic_DNA"/>
</dbReference>
<dbReference type="OrthoDB" id="1004098at2"/>
<dbReference type="Proteomes" id="UP000254424">
    <property type="component" value="Unassembled WGS sequence"/>
</dbReference>
<evidence type="ECO:0000313" key="3">
    <source>
        <dbReference type="EMBL" id="RHF11034.1"/>
    </source>
</evidence>
<dbReference type="AlphaFoldDB" id="A0A380ZCB2"/>
<dbReference type="RefSeq" id="WP_004288624.1">
    <property type="nucleotide sequence ID" value="NZ_CABKNQ010000020.1"/>
</dbReference>
<gene>
    <name evidence="3" type="ORF">DW701_03835</name>
    <name evidence="4" type="ORF">NCTC11155_03520</name>
</gene>
<dbReference type="GeneID" id="93072107"/>
<evidence type="ECO:0000313" key="5">
    <source>
        <dbReference type="Proteomes" id="UP000254424"/>
    </source>
</evidence>
<dbReference type="STRING" id="483216.BACEGG_00349"/>
<dbReference type="EMBL" id="UFSX01000002">
    <property type="protein sequence ID" value="SUV44110.1"/>
    <property type="molecule type" value="Genomic_DNA"/>
</dbReference>
<feature type="signal peptide" evidence="1">
    <location>
        <begin position="1"/>
        <end position="23"/>
    </location>
</feature>
<dbReference type="Gene3D" id="2.60.120.890">
    <property type="entry name" value="BT2081, beta-jelly-roll domain"/>
    <property type="match status" value="1"/>
</dbReference>
<dbReference type="CDD" id="cd00063">
    <property type="entry name" value="FN3"/>
    <property type="match status" value="1"/>
</dbReference>
<dbReference type="InterPro" id="IPR003961">
    <property type="entry name" value="FN3_dom"/>
</dbReference>
<proteinExistence type="predicted"/>
<dbReference type="PROSITE" id="PS51257">
    <property type="entry name" value="PROKAR_LIPOPROTEIN"/>
    <property type="match status" value="1"/>
</dbReference>